<reference evidence="2 3" key="1">
    <citation type="submission" date="2024-03" db="EMBL/GenBank/DDBJ databases">
        <title>The Acrasis kona genome and developmental transcriptomes reveal deep origins of eukaryotic multicellular pathways.</title>
        <authorList>
            <person name="Sheikh S."/>
            <person name="Fu C.-J."/>
            <person name="Brown M.W."/>
            <person name="Baldauf S.L."/>
        </authorList>
    </citation>
    <scope>NUCLEOTIDE SEQUENCE [LARGE SCALE GENOMIC DNA]</scope>
    <source>
        <strain evidence="2 3">ATCC MYA-3509</strain>
    </source>
</reference>
<dbReference type="EMBL" id="JAOPGA020001048">
    <property type="protein sequence ID" value="KAL0484487.1"/>
    <property type="molecule type" value="Genomic_DNA"/>
</dbReference>
<feature type="compositionally biased region" description="Polar residues" evidence="1">
    <location>
        <begin position="137"/>
        <end position="146"/>
    </location>
</feature>
<dbReference type="Proteomes" id="UP001431209">
    <property type="component" value="Unassembled WGS sequence"/>
</dbReference>
<evidence type="ECO:0000256" key="1">
    <source>
        <dbReference type="SAM" id="MobiDB-lite"/>
    </source>
</evidence>
<evidence type="ECO:0000313" key="2">
    <source>
        <dbReference type="EMBL" id="KAL0484487.1"/>
    </source>
</evidence>
<keyword evidence="3" id="KW-1185">Reference proteome</keyword>
<gene>
    <name evidence="2" type="ORF">AKO1_005136</name>
</gene>
<protein>
    <submittedName>
        <fullName evidence="2">Uncharacterized protein</fullName>
    </submittedName>
</protein>
<feature type="region of interest" description="Disordered" evidence="1">
    <location>
        <begin position="137"/>
        <end position="156"/>
    </location>
</feature>
<name>A0AAW2Z3V2_9EUKA</name>
<organism evidence="2 3">
    <name type="scientific">Acrasis kona</name>
    <dbReference type="NCBI Taxonomy" id="1008807"/>
    <lineage>
        <taxon>Eukaryota</taxon>
        <taxon>Discoba</taxon>
        <taxon>Heterolobosea</taxon>
        <taxon>Tetramitia</taxon>
        <taxon>Eutetramitia</taxon>
        <taxon>Acrasidae</taxon>
        <taxon>Acrasis</taxon>
    </lineage>
</organism>
<proteinExistence type="predicted"/>
<comment type="caution">
    <text evidence="2">The sequence shown here is derived from an EMBL/GenBank/DDBJ whole genome shotgun (WGS) entry which is preliminary data.</text>
</comment>
<sequence>MEIYDISNGFARLVKQIPIDDHNSTFLTDLLRQDKIILKSLKRSVNAKFYNKHEAIIISEHDSDSGDLVTTFEIPDSKSSYGSGVIGNIFTVADGLYVFGNYIDHIMYEIVTYKEGVVKKISLNSITLPEQHSTITRSDSDVTTKATQKRSAEGHLSEESSASAVVIGSVAVAATCAATLL</sequence>
<dbReference type="AlphaFoldDB" id="A0AAW2Z3V2"/>
<accession>A0AAW2Z3V2</accession>
<evidence type="ECO:0000313" key="3">
    <source>
        <dbReference type="Proteomes" id="UP001431209"/>
    </source>
</evidence>